<dbReference type="EnsemblPlants" id="KEH25192">
    <property type="protein sequence ID" value="KEH25192"/>
    <property type="gene ID" value="MTR_6g016255"/>
</dbReference>
<reference evidence="2" key="3">
    <citation type="submission" date="2015-04" db="UniProtKB">
        <authorList>
            <consortium name="EnsemblPlants"/>
        </authorList>
    </citation>
    <scope>IDENTIFICATION</scope>
    <source>
        <strain evidence="2">cv. Jemalong A17</strain>
    </source>
</reference>
<reference evidence="1 3" key="2">
    <citation type="journal article" date="2014" name="BMC Genomics">
        <title>An improved genome release (version Mt4.0) for the model legume Medicago truncatula.</title>
        <authorList>
            <person name="Tang H."/>
            <person name="Krishnakumar V."/>
            <person name="Bidwell S."/>
            <person name="Rosen B."/>
            <person name="Chan A."/>
            <person name="Zhou S."/>
            <person name="Gentzbittel L."/>
            <person name="Childs K.L."/>
            <person name="Yandell M."/>
            <person name="Gundlach H."/>
            <person name="Mayer K.F."/>
            <person name="Schwartz D.C."/>
            <person name="Town C.D."/>
        </authorList>
    </citation>
    <scope>GENOME REANNOTATION</scope>
    <source>
        <strain evidence="1">A17</strain>
        <strain evidence="2 3">cv. Jemalong A17</strain>
    </source>
</reference>
<evidence type="ECO:0000313" key="2">
    <source>
        <dbReference type="EnsemblPlants" id="KEH25192"/>
    </source>
</evidence>
<keyword evidence="3" id="KW-1185">Reference proteome</keyword>
<dbReference type="HOGENOM" id="CLU_3053424_0_0_1"/>
<dbReference type="AlphaFoldDB" id="A0A072U682"/>
<evidence type="ECO:0000313" key="1">
    <source>
        <dbReference type="EMBL" id="KEH25192.1"/>
    </source>
</evidence>
<name>A0A072U682_MEDTR</name>
<organism evidence="1 3">
    <name type="scientific">Medicago truncatula</name>
    <name type="common">Barrel medic</name>
    <name type="synonym">Medicago tribuloides</name>
    <dbReference type="NCBI Taxonomy" id="3880"/>
    <lineage>
        <taxon>Eukaryota</taxon>
        <taxon>Viridiplantae</taxon>
        <taxon>Streptophyta</taxon>
        <taxon>Embryophyta</taxon>
        <taxon>Tracheophyta</taxon>
        <taxon>Spermatophyta</taxon>
        <taxon>Magnoliopsida</taxon>
        <taxon>eudicotyledons</taxon>
        <taxon>Gunneridae</taxon>
        <taxon>Pentapetalae</taxon>
        <taxon>rosids</taxon>
        <taxon>fabids</taxon>
        <taxon>Fabales</taxon>
        <taxon>Fabaceae</taxon>
        <taxon>Papilionoideae</taxon>
        <taxon>50 kb inversion clade</taxon>
        <taxon>NPAAA clade</taxon>
        <taxon>Hologalegina</taxon>
        <taxon>IRL clade</taxon>
        <taxon>Trifolieae</taxon>
        <taxon>Medicago</taxon>
    </lineage>
</organism>
<accession>A0A072U682</accession>
<reference evidence="1 3" key="1">
    <citation type="journal article" date="2011" name="Nature">
        <title>The Medicago genome provides insight into the evolution of rhizobial symbioses.</title>
        <authorList>
            <person name="Young N.D."/>
            <person name="Debelle F."/>
            <person name="Oldroyd G.E."/>
            <person name="Geurts R."/>
            <person name="Cannon S.B."/>
            <person name="Udvardi M.K."/>
            <person name="Benedito V.A."/>
            <person name="Mayer K.F."/>
            <person name="Gouzy J."/>
            <person name="Schoof H."/>
            <person name="Van de Peer Y."/>
            <person name="Proost S."/>
            <person name="Cook D.R."/>
            <person name="Meyers B.C."/>
            <person name="Spannagl M."/>
            <person name="Cheung F."/>
            <person name="De Mita S."/>
            <person name="Krishnakumar V."/>
            <person name="Gundlach H."/>
            <person name="Zhou S."/>
            <person name="Mudge J."/>
            <person name="Bharti A.K."/>
            <person name="Murray J.D."/>
            <person name="Naoumkina M.A."/>
            <person name="Rosen B."/>
            <person name="Silverstein K.A."/>
            <person name="Tang H."/>
            <person name="Rombauts S."/>
            <person name="Zhao P.X."/>
            <person name="Zhou P."/>
            <person name="Barbe V."/>
            <person name="Bardou P."/>
            <person name="Bechner M."/>
            <person name="Bellec A."/>
            <person name="Berger A."/>
            <person name="Berges H."/>
            <person name="Bidwell S."/>
            <person name="Bisseling T."/>
            <person name="Choisne N."/>
            <person name="Couloux A."/>
            <person name="Denny R."/>
            <person name="Deshpande S."/>
            <person name="Dai X."/>
            <person name="Doyle J.J."/>
            <person name="Dudez A.M."/>
            <person name="Farmer A.D."/>
            <person name="Fouteau S."/>
            <person name="Franken C."/>
            <person name="Gibelin C."/>
            <person name="Gish J."/>
            <person name="Goldstein S."/>
            <person name="Gonzalez A.J."/>
            <person name="Green P.J."/>
            <person name="Hallab A."/>
            <person name="Hartog M."/>
            <person name="Hua A."/>
            <person name="Humphray S.J."/>
            <person name="Jeong D.H."/>
            <person name="Jing Y."/>
            <person name="Jocker A."/>
            <person name="Kenton S.M."/>
            <person name="Kim D.J."/>
            <person name="Klee K."/>
            <person name="Lai H."/>
            <person name="Lang C."/>
            <person name="Lin S."/>
            <person name="Macmil S.L."/>
            <person name="Magdelenat G."/>
            <person name="Matthews L."/>
            <person name="McCorrison J."/>
            <person name="Monaghan E.L."/>
            <person name="Mun J.H."/>
            <person name="Najar F.Z."/>
            <person name="Nicholson C."/>
            <person name="Noirot C."/>
            <person name="O'Bleness M."/>
            <person name="Paule C.R."/>
            <person name="Poulain J."/>
            <person name="Prion F."/>
            <person name="Qin B."/>
            <person name="Qu C."/>
            <person name="Retzel E.F."/>
            <person name="Riddle C."/>
            <person name="Sallet E."/>
            <person name="Samain S."/>
            <person name="Samson N."/>
            <person name="Sanders I."/>
            <person name="Saurat O."/>
            <person name="Scarpelli C."/>
            <person name="Schiex T."/>
            <person name="Segurens B."/>
            <person name="Severin A.J."/>
            <person name="Sherrier D.J."/>
            <person name="Shi R."/>
            <person name="Sims S."/>
            <person name="Singer S.R."/>
            <person name="Sinharoy S."/>
            <person name="Sterck L."/>
            <person name="Viollet A."/>
            <person name="Wang B.B."/>
            <person name="Wang K."/>
            <person name="Wang M."/>
            <person name="Wang X."/>
            <person name="Warfsmann J."/>
            <person name="Weissenbach J."/>
            <person name="White D.D."/>
            <person name="White J.D."/>
            <person name="Wiley G.B."/>
            <person name="Wincker P."/>
            <person name="Xing Y."/>
            <person name="Yang L."/>
            <person name="Yao Z."/>
            <person name="Ying F."/>
            <person name="Zhai J."/>
            <person name="Zhou L."/>
            <person name="Zuber A."/>
            <person name="Denarie J."/>
            <person name="Dixon R.A."/>
            <person name="May G.D."/>
            <person name="Schwartz D.C."/>
            <person name="Rogers J."/>
            <person name="Quetier F."/>
            <person name="Town C.D."/>
            <person name="Roe B.A."/>
        </authorList>
    </citation>
    <scope>NUCLEOTIDE SEQUENCE [LARGE SCALE GENOMIC DNA]</scope>
    <source>
        <strain evidence="1">A17</strain>
        <strain evidence="2 3">cv. Jemalong A17</strain>
    </source>
</reference>
<protein>
    <submittedName>
        <fullName evidence="1 2">Uncharacterized protein</fullName>
    </submittedName>
</protein>
<sequence>MAMSHMRHVRFPLAYVDFSHNIECRMATSNLDFSQFSEYTTRQKHRRKEEHKSK</sequence>
<proteinExistence type="predicted"/>
<dbReference type="Proteomes" id="UP000002051">
    <property type="component" value="Chromosome 6"/>
</dbReference>
<gene>
    <name evidence="1" type="ordered locus">MTR_6g016255</name>
</gene>
<dbReference type="EMBL" id="CM001222">
    <property type="protein sequence ID" value="KEH25192.1"/>
    <property type="molecule type" value="Genomic_DNA"/>
</dbReference>
<evidence type="ECO:0000313" key="3">
    <source>
        <dbReference type="Proteomes" id="UP000002051"/>
    </source>
</evidence>